<dbReference type="Proteomes" id="UP001069090">
    <property type="component" value="Unassembled WGS sequence"/>
</dbReference>
<keyword evidence="5" id="KW-1185">Reference proteome</keyword>
<keyword evidence="1" id="KW-1133">Transmembrane helix</keyword>
<evidence type="ECO:0000256" key="2">
    <source>
        <dbReference type="SAM" id="SignalP"/>
    </source>
</evidence>
<protein>
    <submittedName>
        <fullName evidence="4">PEP-CTERM sorting domain-containing protein</fullName>
    </submittedName>
</protein>
<accession>A0A9J6RRK6</accession>
<organism evidence="4 5">
    <name type="scientific">Dasania phycosphaerae</name>
    <dbReference type="NCBI Taxonomy" id="2950436"/>
    <lineage>
        <taxon>Bacteria</taxon>
        <taxon>Pseudomonadati</taxon>
        <taxon>Pseudomonadota</taxon>
        <taxon>Gammaproteobacteria</taxon>
        <taxon>Cellvibrionales</taxon>
        <taxon>Spongiibacteraceae</taxon>
        <taxon>Dasania</taxon>
    </lineage>
</organism>
<feature type="signal peptide" evidence="2">
    <location>
        <begin position="1"/>
        <end position="29"/>
    </location>
</feature>
<dbReference type="Pfam" id="PF07589">
    <property type="entry name" value="PEP-CTERM"/>
    <property type="match status" value="1"/>
</dbReference>
<evidence type="ECO:0000259" key="3">
    <source>
        <dbReference type="Pfam" id="PF07589"/>
    </source>
</evidence>
<name>A0A9J6RRK6_9GAMM</name>
<keyword evidence="1" id="KW-0472">Membrane</keyword>
<proteinExistence type="predicted"/>
<dbReference type="EMBL" id="JAPTGG010000018">
    <property type="protein sequence ID" value="MCZ0866913.1"/>
    <property type="molecule type" value="Genomic_DNA"/>
</dbReference>
<sequence>MTIKNKLLRRTALATTFCATCLSSISASAHLQEFAWNENIDGTIDFFGSTYHGSQASALGSGLTINGTSFNYTSFTSIGDAAWTTFLNTQADGYQFIENFANVSGYGKFTLSLTNIASLGWVTGANPFTASVFSSGAEFVDINGNGTNYYNTLNYTAVAEPASLGLMGLGIAALGFIRRKKNS</sequence>
<keyword evidence="2" id="KW-0732">Signal</keyword>
<evidence type="ECO:0000256" key="1">
    <source>
        <dbReference type="SAM" id="Phobius"/>
    </source>
</evidence>
<feature type="domain" description="Ice-binding protein C-terminal" evidence="3">
    <location>
        <begin position="160"/>
        <end position="179"/>
    </location>
</feature>
<gene>
    <name evidence="4" type="ORF">O0V09_17035</name>
</gene>
<evidence type="ECO:0000313" key="5">
    <source>
        <dbReference type="Proteomes" id="UP001069090"/>
    </source>
</evidence>
<dbReference type="NCBIfam" id="TIGR02595">
    <property type="entry name" value="PEP_CTERM"/>
    <property type="match status" value="1"/>
</dbReference>
<reference evidence="4 5" key="1">
    <citation type="submission" date="2022-12" db="EMBL/GenBank/DDBJ databases">
        <title>Dasania phycosphaerae sp. nov., isolated from particulate material of the south coast of Korea.</title>
        <authorList>
            <person name="Jiang Y."/>
        </authorList>
    </citation>
    <scope>NUCLEOTIDE SEQUENCE [LARGE SCALE GENOMIC DNA]</scope>
    <source>
        <strain evidence="4 5">GY-19</strain>
    </source>
</reference>
<evidence type="ECO:0000313" key="4">
    <source>
        <dbReference type="EMBL" id="MCZ0866913.1"/>
    </source>
</evidence>
<feature type="transmembrane region" description="Helical" evidence="1">
    <location>
        <begin position="158"/>
        <end position="177"/>
    </location>
</feature>
<dbReference type="AlphaFoldDB" id="A0A9J6RRK6"/>
<dbReference type="InterPro" id="IPR013424">
    <property type="entry name" value="Ice-binding_C"/>
</dbReference>
<keyword evidence="1" id="KW-0812">Transmembrane</keyword>
<comment type="caution">
    <text evidence="4">The sequence shown here is derived from an EMBL/GenBank/DDBJ whole genome shotgun (WGS) entry which is preliminary data.</text>
</comment>
<feature type="chain" id="PRO_5039940017" evidence="2">
    <location>
        <begin position="30"/>
        <end position="183"/>
    </location>
</feature>
<dbReference type="RefSeq" id="WP_258332863.1">
    <property type="nucleotide sequence ID" value="NZ_JAPTGG010000018.1"/>
</dbReference>